<comment type="caution">
    <text evidence="2">The sequence shown here is derived from an EMBL/GenBank/DDBJ whole genome shotgun (WGS) entry which is preliminary data.</text>
</comment>
<dbReference type="EMBL" id="JAPDRL010000097">
    <property type="protein sequence ID" value="KAJ9657695.1"/>
    <property type="molecule type" value="Genomic_DNA"/>
</dbReference>
<feature type="transmembrane region" description="Helical" evidence="1">
    <location>
        <begin position="299"/>
        <end position="324"/>
    </location>
</feature>
<keyword evidence="1" id="KW-0812">Transmembrane</keyword>
<evidence type="ECO:0000313" key="2">
    <source>
        <dbReference type="EMBL" id="KAJ9657695.1"/>
    </source>
</evidence>
<reference evidence="2" key="1">
    <citation type="submission" date="2022-10" db="EMBL/GenBank/DDBJ databases">
        <title>Culturing micro-colonial fungi from biological soil crusts in the Mojave desert and describing Neophaeococcomyces mojavensis, and introducing the new genera and species Taxawa tesnikishii.</title>
        <authorList>
            <person name="Kurbessoian T."/>
            <person name="Stajich J.E."/>
        </authorList>
    </citation>
    <scope>NUCLEOTIDE SEQUENCE</scope>
    <source>
        <strain evidence="2">TK_1</strain>
    </source>
</reference>
<accession>A0ABQ9NH29</accession>
<proteinExistence type="predicted"/>
<keyword evidence="1" id="KW-0472">Membrane</keyword>
<sequence>MAAQRMTEKKQKEIISALFGKKEDDIALQDYRDYFELYHEELRVEASYHDTPKVRDIVTAVVIGLSGNGEVKRRLVRRFLTDTFPDEDEDDIERYIDLALRVWLMVNSREKSLDTSHARRWGDEETLSMFVRSFFRRCETPPTAWTVPVLAHPLTVASLERFSGITIQWTSYLAEHLKFNHGARTLKVFANKRWLLDVTDWMRRTSQDDPAPIPIPLHILEETIKTLDALFPWNDETSDFLDKHSKDFHLLTPPSDTPIDLQEFTFYRDRLLEIITEFQTPPRDWRTIWKDRRNPMQFWTFWLGLLIVILTLIFGFLSALIAGLQLRIAQHPPPPGP</sequence>
<evidence type="ECO:0000256" key="1">
    <source>
        <dbReference type="SAM" id="Phobius"/>
    </source>
</evidence>
<protein>
    <submittedName>
        <fullName evidence="2">Uncharacterized protein</fullName>
    </submittedName>
</protein>
<name>A0ABQ9NH29_9PEZI</name>
<gene>
    <name evidence="2" type="ORF">H2201_008101</name>
</gene>
<evidence type="ECO:0000313" key="3">
    <source>
        <dbReference type="Proteomes" id="UP001172684"/>
    </source>
</evidence>
<dbReference type="Proteomes" id="UP001172684">
    <property type="component" value="Unassembled WGS sequence"/>
</dbReference>
<keyword evidence="1" id="KW-1133">Transmembrane helix</keyword>
<organism evidence="2 3">
    <name type="scientific">Coniosporium apollinis</name>
    <dbReference type="NCBI Taxonomy" id="61459"/>
    <lineage>
        <taxon>Eukaryota</taxon>
        <taxon>Fungi</taxon>
        <taxon>Dikarya</taxon>
        <taxon>Ascomycota</taxon>
        <taxon>Pezizomycotina</taxon>
        <taxon>Dothideomycetes</taxon>
        <taxon>Dothideomycetes incertae sedis</taxon>
        <taxon>Coniosporium</taxon>
    </lineage>
</organism>
<keyword evidence="3" id="KW-1185">Reference proteome</keyword>